<dbReference type="Proteomes" id="UP000094112">
    <property type="component" value="Unassembled WGS sequence"/>
</dbReference>
<feature type="region of interest" description="Disordered" evidence="1">
    <location>
        <begin position="95"/>
        <end position="116"/>
    </location>
</feature>
<sequence length="166" mass="18247">MNNSDPNGLCLTTSNTSSLVSTSSINTAKSTITNKFKNALNRKRSKSLISPETLEVSTLKPSNRNKSISSIQYSPTPSTIANFENQVVNNMMMNSRSNSTSSISDTDSTIDAPTTPISPLFKIDEVSKTGEFQNIQIRQNEEMFDSIADGILERISKSETQIDWSI</sequence>
<organism evidence="2 3">
    <name type="scientific">Wickerhamomyces anomalus (strain ATCC 58044 / CBS 1984 / NCYC 433 / NRRL Y-366-8)</name>
    <name type="common">Yeast</name>
    <name type="synonym">Hansenula anomala</name>
    <dbReference type="NCBI Taxonomy" id="683960"/>
    <lineage>
        <taxon>Eukaryota</taxon>
        <taxon>Fungi</taxon>
        <taxon>Dikarya</taxon>
        <taxon>Ascomycota</taxon>
        <taxon>Saccharomycotina</taxon>
        <taxon>Saccharomycetes</taxon>
        <taxon>Phaffomycetales</taxon>
        <taxon>Wickerhamomycetaceae</taxon>
        <taxon>Wickerhamomyces</taxon>
    </lineage>
</organism>
<feature type="compositionally biased region" description="Low complexity" evidence="1">
    <location>
        <begin position="95"/>
        <end position="111"/>
    </location>
</feature>
<reference evidence="2 3" key="1">
    <citation type="journal article" date="2016" name="Proc. Natl. Acad. Sci. U.S.A.">
        <title>Comparative genomics of biotechnologically important yeasts.</title>
        <authorList>
            <person name="Riley R."/>
            <person name="Haridas S."/>
            <person name="Wolfe K.H."/>
            <person name="Lopes M.R."/>
            <person name="Hittinger C.T."/>
            <person name="Goeker M."/>
            <person name="Salamov A.A."/>
            <person name="Wisecaver J.H."/>
            <person name="Long T.M."/>
            <person name="Calvey C.H."/>
            <person name="Aerts A.L."/>
            <person name="Barry K.W."/>
            <person name="Choi C."/>
            <person name="Clum A."/>
            <person name="Coughlan A.Y."/>
            <person name="Deshpande S."/>
            <person name="Douglass A.P."/>
            <person name="Hanson S.J."/>
            <person name="Klenk H.-P."/>
            <person name="LaButti K.M."/>
            <person name="Lapidus A."/>
            <person name="Lindquist E.A."/>
            <person name="Lipzen A.M."/>
            <person name="Meier-Kolthoff J.P."/>
            <person name="Ohm R.A."/>
            <person name="Otillar R.P."/>
            <person name="Pangilinan J.L."/>
            <person name="Peng Y."/>
            <person name="Rokas A."/>
            <person name="Rosa C.A."/>
            <person name="Scheuner C."/>
            <person name="Sibirny A.A."/>
            <person name="Slot J.C."/>
            <person name="Stielow J.B."/>
            <person name="Sun H."/>
            <person name="Kurtzman C.P."/>
            <person name="Blackwell M."/>
            <person name="Grigoriev I.V."/>
            <person name="Jeffries T.W."/>
        </authorList>
    </citation>
    <scope>NUCLEOTIDE SEQUENCE [LARGE SCALE GENOMIC DNA]</scope>
    <source>
        <strain evidence="3">ATCC 58044 / CBS 1984 / NCYC 433 / NRRL Y-366-8</strain>
    </source>
</reference>
<name>A0A1E3P5G6_WICAA</name>
<evidence type="ECO:0000313" key="3">
    <source>
        <dbReference type="Proteomes" id="UP000094112"/>
    </source>
</evidence>
<gene>
    <name evidence="2" type="ORF">WICANDRAFT_84034</name>
</gene>
<evidence type="ECO:0000313" key="2">
    <source>
        <dbReference type="EMBL" id="ODQ60067.1"/>
    </source>
</evidence>
<evidence type="ECO:0000256" key="1">
    <source>
        <dbReference type="SAM" id="MobiDB-lite"/>
    </source>
</evidence>
<dbReference type="OrthoDB" id="10585709at2759"/>
<keyword evidence="3" id="KW-1185">Reference proteome</keyword>
<dbReference type="RefSeq" id="XP_019039274.1">
    <property type="nucleotide sequence ID" value="XM_019185637.1"/>
</dbReference>
<dbReference type="EMBL" id="KV454210">
    <property type="protein sequence ID" value="ODQ60067.1"/>
    <property type="molecule type" value="Genomic_DNA"/>
</dbReference>
<protein>
    <submittedName>
        <fullName evidence="2">Uncharacterized protein</fullName>
    </submittedName>
</protein>
<dbReference type="GeneID" id="30202883"/>
<dbReference type="AlphaFoldDB" id="A0A1E3P5G6"/>
<accession>A0A1E3P5G6</accession>
<proteinExistence type="predicted"/>